<dbReference type="Pfam" id="PF23494">
    <property type="entry name" value="bPH_10"/>
    <property type="match status" value="1"/>
</dbReference>
<gene>
    <name evidence="3" type="ORF">STRNI_000449</name>
</gene>
<evidence type="ECO:0000313" key="4">
    <source>
        <dbReference type="Proteomes" id="UP001210169"/>
    </source>
</evidence>
<feature type="transmembrane region" description="Helical" evidence="1">
    <location>
        <begin position="21"/>
        <end position="42"/>
    </location>
</feature>
<dbReference type="RefSeq" id="WP_277410406.1">
    <property type="nucleotide sequence ID" value="NZ_JBHSKQ010000011.1"/>
</dbReference>
<evidence type="ECO:0000256" key="1">
    <source>
        <dbReference type="SAM" id="Phobius"/>
    </source>
</evidence>
<proteinExistence type="predicted"/>
<protein>
    <recommendedName>
        <fullName evidence="2">YqeB PH domain-containing protein</fullName>
    </recommendedName>
</protein>
<keyword evidence="4" id="KW-1185">Reference proteome</keyword>
<organism evidence="3 4">
    <name type="scientific">Streptomyces nigrescens</name>
    <dbReference type="NCBI Taxonomy" id="1920"/>
    <lineage>
        <taxon>Bacteria</taxon>
        <taxon>Bacillati</taxon>
        <taxon>Actinomycetota</taxon>
        <taxon>Actinomycetes</taxon>
        <taxon>Kitasatosporales</taxon>
        <taxon>Streptomycetaceae</taxon>
        <taxon>Streptomyces</taxon>
    </lineage>
</organism>
<keyword evidence="1" id="KW-0472">Membrane</keyword>
<keyword evidence="1" id="KW-0812">Transmembrane</keyword>
<name>A0ABY7ITZ5_STRNI</name>
<accession>A0ABY7ITZ5</accession>
<feature type="domain" description="YqeB PH" evidence="2">
    <location>
        <begin position="15"/>
        <end position="55"/>
    </location>
</feature>
<evidence type="ECO:0000313" key="3">
    <source>
        <dbReference type="EMBL" id="WAU02413.1"/>
    </source>
</evidence>
<evidence type="ECO:0000259" key="2">
    <source>
        <dbReference type="Pfam" id="PF23494"/>
    </source>
</evidence>
<sequence length="63" mass="6855">MDDRLAPHVRLDKTTVLAQPAWSAALVHLALALLGAGAGWLVEVLAEWLVTLPWRRCKGRPGS</sequence>
<dbReference type="EMBL" id="CP114203">
    <property type="protein sequence ID" value="WAU02413.1"/>
    <property type="molecule type" value="Genomic_DNA"/>
</dbReference>
<reference evidence="3 4" key="1">
    <citation type="submission" date="2022-12" db="EMBL/GenBank/DDBJ databases">
        <authorList>
            <person name="Ruckert C."/>
            <person name="Busche T."/>
            <person name="Kalinowski J."/>
            <person name="Wittmann C."/>
        </authorList>
    </citation>
    <scope>NUCLEOTIDE SEQUENCE [LARGE SCALE GENOMIC DNA]</scope>
    <source>
        <strain evidence="3 4">DSM 40276</strain>
    </source>
</reference>
<dbReference type="Proteomes" id="UP001210169">
    <property type="component" value="Chromosome"/>
</dbReference>
<keyword evidence="1" id="KW-1133">Transmembrane helix</keyword>
<dbReference type="InterPro" id="IPR057798">
    <property type="entry name" value="PH_YqeB"/>
</dbReference>